<reference evidence="1" key="1">
    <citation type="submission" date="2021-02" db="EMBL/GenBank/DDBJ databases">
        <authorList>
            <person name="Nowell W R."/>
        </authorList>
    </citation>
    <scope>NUCLEOTIDE SEQUENCE</scope>
</reference>
<gene>
    <name evidence="2" type="ORF">FNK824_LOCUS38860</name>
    <name evidence="1" type="ORF">OTI717_LOCUS38578</name>
</gene>
<evidence type="ECO:0000313" key="1">
    <source>
        <dbReference type="EMBL" id="CAF4201185.1"/>
    </source>
</evidence>
<dbReference type="Proteomes" id="UP000663874">
    <property type="component" value="Unassembled WGS sequence"/>
</dbReference>
<dbReference type="Proteomes" id="UP000663823">
    <property type="component" value="Unassembled WGS sequence"/>
</dbReference>
<dbReference type="AlphaFoldDB" id="A0A820BFY4"/>
<comment type="caution">
    <text evidence="1">The sequence shown here is derived from an EMBL/GenBank/DDBJ whole genome shotgun (WGS) entry which is preliminary data.</text>
</comment>
<protein>
    <submittedName>
        <fullName evidence="1">Uncharacterized protein</fullName>
    </submittedName>
</protein>
<accession>A0A820BFY4</accession>
<evidence type="ECO:0000313" key="3">
    <source>
        <dbReference type="Proteomes" id="UP000663823"/>
    </source>
</evidence>
<proteinExistence type="predicted"/>
<dbReference type="EMBL" id="CAJOBE010023311">
    <property type="protein sequence ID" value="CAF4256337.1"/>
    <property type="molecule type" value="Genomic_DNA"/>
</dbReference>
<feature type="non-terminal residue" evidence="1">
    <location>
        <position position="1"/>
    </location>
</feature>
<name>A0A820BFY4_9BILA</name>
<evidence type="ECO:0000313" key="2">
    <source>
        <dbReference type="EMBL" id="CAF4256337.1"/>
    </source>
</evidence>
<dbReference type="EMBL" id="CAJOAX010021421">
    <property type="protein sequence ID" value="CAF4201185.1"/>
    <property type="molecule type" value="Genomic_DNA"/>
</dbReference>
<sequence>TFNKFIPVNSKLFVEFIREAIVPNIVDDELVRKWQAVFE</sequence>
<organism evidence="1 3">
    <name type="scientific">Rotaria sordida</name>
    <dbReference type="NCBI Taxonomy" id="392033"/>
    <lineage>
        <taxon>Eukaryota</taxon>
        <taxon>Metazoa</taxon>
        <taxon>Spiralia</taxon>
        <taxon>Gnathifera</taxon>
        <taxon>Rotifera</taxon>
        <taxon>Eurotatoria</taxon>
        <taxon>Bdelloidea</taxon>
        <taxon>Philodinida</taxon>
        <taxon>Philodinidae</taxon>
        <taxon>Rotaria</taxon>
    </lineage>
</organism>